<keyword evidence="1" id="KW-1133">Transmembrane helix</keyword>
<protein>
    <submittedName>
        <fullName evidence="2">Uncharacterized protein</fullName>
    </submittedName>
</protein>
<dbReference type="KEGG" id="dcr:108213328"/>
<accession>A0AAF1ASA4</accession>
<reference evidence="2" key="2">
    <citation type="submission" date="2022-03" db="EMBL/GenBank/DDBJ databases">
        <title>Draft title - Genomic analysis of global carrot germplasm unveils the trajectory of domestication and the origin of high carotenoid orange carrot.</title>
        <authorList>
            <person name="Iorizzo M."/>
            <person name="Ellison S."/>
            <person name="Senalik D."/>
            <person name="Macko-Podgorni A."/>
            <person name="Grzebelus D."/>
            <person name="Bostan H."/>
            <person name="Rolling W."/>
            <person name="Curaba J."/>
            <person name="Simon P."/>
        </authorList>
    </citation>
    <scope>NUCLEOTIDE SEQUENCE</scope>
    <source>
        <tissue evidence="2">Leaf</tissue>
    </source>
</reference>
<evidence type="ECO:0000256" key="1">
    <source>
        <dbReference type="SAM" id="Phobius"/>
    </source>
</evidence>
<organism evidence="2 3">
    <name type="scientific">Daucus carota subsp. sativus</name>
    <name type="common">Carrot</name>
    <dbReference type="NCBI Taxonomy" id="79200"/>
    <lineage>
        <taxon>Eukaryota</taxon>
        <taxon>Viridiplantae</taxon>
        <taxon>Streptophyta</taxon>
        <taxon>Embryophyta</taxon>
        <taxon>Tracheophyta</taxon>
        <taxon>Spermatophyta</taxon>
        <taxon>Magnoliopsida</taxon>
        <taxon>eudicotyledons</taxon>
        <taxon>Gunneridae</taxon>
        <taxon>Pentapetalae</taxon>
        <taxon>asterids</taxon>
        <taxon>campanulids</taxon>
        <taxon>Apiales</taxon>
        <taxon>Apiaceae</taxon>
        <taxon>Apioideae</taxon>
        <taxon>Scandiceae</taxon>
        <taxon>Daucinae</taxon>
        <taxon>Daucus</taxon>
        <taxon>Daucus sect. Daucus</taxon>
    </lineage>
</organism>
<reference evidence="2" key="1">
    <citation type="journal article" date="2016" name="Nat. Genet.">
        <title>A high-quality carrot genome assembly provides new insights into carotenoid accumulation and asterid genome evolution.</title>
        <authorList>
            <person name="Iorizzo M."/>
            <person name="Ellison S."/>
            <person name="Senalik D."/>
            <person name="Zeng P."/>
            <person name="Satapoomin P."/>
            <person name="Huang J."/>
            <person name="Bowman M."/>
            <person name="Iovene M."/>
            <person name="Sanseverino W."/>
            <person name="Cavagnaro P."/>
            <person name="Yildiz M."/>
            <person name="Macko-Podgorni A."/>
            <person name="Moranska E."/>
            <person name="Grzebelus E."/>
            <person name="Grzebelus D."/>
            <person name="Ashrafi H."/>
            <person name="Zheng Z."/>
            <person name="Cheng S."/>
            <person name="Spooner D."/>
            <person name="Van Deynze A."/>
            <person name="Simon P."/>
        </authorList>
    </citation>
    <scope>NUCLEOTIDE SEQUENCE</scope>
    <source>
        <tissue evidence="2">Leaf</tissue>
    </source>
</reference>
<dbReference type="AlphaFoldDB" id="A0AAF1ASA4"/>
<keyword evidence="1" id="KW-0812">Transmembrane</keyword>
<evidence type="ECO:0000313" key="3">
    <source>
        <dbReference type="Proteomes" id="UP000077755"/>
    </source>
</evidence>
<keyword evidence="3" id="KW-1185">Reference proteome</keyword>
<evidence type="ECO:0000313" key="2">
    <source>
        <dbReference type="EMBL" id="WOG93388.1"/>
    </source>
</evidence>
<gene>
    <name evidence="2" type="ORF">DCAR_0312672</name>
</gene>
<name>A0AAF1ASA4_DAUCS</name>
<proteinExistence type="predicted"/>
<keyword evidence="1" id="KW-0472">Membrane</keyword>
<dbReference type="Proteomes" id="UP000077755">
    <property type="component" value="Chromosome 3"/>
</dbReference>
<sequence>MVSAIAWGYMRIMGGTILGGVLGFYVMHRLEISYKAKWDERLKKYEEDLKKKKKSEIDSEFT</sequence>
<dbReference type="EMBL" id="CP093345">
    <property type="protein sequence ID" value="WOG93388.1"/>
    <property type="molecule type" value="Genomic_DNA"/>
</dbReference>
<feature type="transmembrane region" description="Helical" evidence="1">
    <location>
        <begin position="6"/>
        <end position="27"/>
    </location>
</feature>